<accession>A0AA39CL85</accession>
<gene>
    <name evidence="1" type="ORF">H2200_003646</name>
</gene>
<sequence>MVERKLFILEAYYIQGNNRQMWRVTTPGGLSWYANIEEFTFIPLEICRTGVLEQVSAIQALLESSGDKWKFLGVLSRGPNGNILRNDGERYRKAILEKVATRQHVCNNCGMVCSHSETSPPVQGQERPTEGG</sequence>
<dbReference type="Proteomes" id="UP001172673">
    <property type="component" value="Unassembled WGS sequence"/>
</dbReference>
<dbReference type="EMBL" id="JAPDRK010000005">
    <property type="protein sequence ID" value="KAJ9612051.1"/>
    <property type="molecule type" value="Genomic_DNA"/>
</dbReference>
<evidence type="ECO:0000313" key="1">
    <source>
        <dbReference type="EMBL" id="KAJ9612051.1"/>
    </source>
</evidence>
<comment type="caution">
    <text evidence="1">The sequence shown here is derived from an EMBL/GenBank/DDBJ whole genome shotgun (WGS) entry which is preliminary data.</text>
</comment>
<keyword evidence="2" id="KW-1185">Reference proteome</keyword>
<proteinExistence type="predicted"/>
<protein>
    <submittedName>
        <fullName evidence="1">Uncharacterized protein</fullName>
    </submittedName>
</protein>
<evidence type="ECO:0000313" key="2">
    <source>
        <dbReference type="Proteomes" id="UP001172673"/>
    </source>
</evidence>
<reference evidence="1" key="1">
    <citation type="submission" date="2022-10" db="EMBL/GenBank/DDBJ databases">
        <title>Culturing micro-colonial fungi from biological soil crusts in the Mojave desert and describing Neophaeococcomyces mojavensis, and introducing the new genera and species Taxawa tesnikishii.</title>
        <authorList>
            <person name="Kurbessoian T."/>
            <person name="Stajich J.E."/>
        </authorList>
    </citation>
    <scope>NUCLEOTIDE SEQUENCE</scope>
    <source>
        <strain evidence="1">TK_41</strain>
    </source>
</reference>
<dbReference type="AlphaFoldDB" id="A0AA39CL85"/>
<organism evidence="1 2">
    <name type="scientific">Cladophialophora chaetospira</name>
    <dbReference type="NCBI Taxonomy" id="386627"/>
    <lineage>
        <taxon>Eukaryota</taxon>
        <taxon>Fungi</taxon>
        <taxon>Dikarya</taxon>
        <taxon>Ascomycota</taxon>
        <taxon>Pezizomycotina</taxon>
        <taxon>Eurotiomycetes</taxon>
        <taxon>Chaetothyriomycetidae</taxon>
        <taxon>Chaetothyriales</taxon>
        <taxon>Herpotrichiellaceae</taxon>
        <taxon>Cladophialophora</taxon>
    </lineage>
</organism>
<name>A0AA39CL85_9EURO</name>